<keyword evidence="1" id="KW-0547">Nucleotide-binding</keyword>
<evidence type="ECO:0000259" key="2">
    <source>
        <dbReference type="PROSITE" id="PS50975"/>
    </source>
</evidence>
<evidence type="ECO:0000313" key="4">
    <source>
        <dbReference type="Proteomes" id="UP000198508"/>
    </source>
</evidence>
<dbReference type="InterPro" id="IPR048764">
    <property type="entry name" value="PylC_N"/>
</dbReference>
<dbReference type="STRING" id="460384.SAMN05216313_14232"/>
<dbReference type="EMBL" id="FOIM01000042">
    <property type="protein sequence ID" value="SEU17413.1"/>
    <property type="molecule type" value="Genomic_DNA"/>
</dbReference>
<dbReference type="InterPro" id="IPR011761">
    <property type="entry name" value="ATP-grasp"/>
</dbReference>
<sequence>MKTVLITAIGSFSADIVIKKCRENGMRVIGCDIYPREWVVDAGNVDAFYQVPRATEAEAYPEALLEICSREKVDGILPLIDVEVDVLCRLRGEFAGRGITLCISEDACIGLCRDKMKLFCRLEEERPGTVIPTQTLFGVKPEALSYPVVCKPYNGRSSQGLTFIGSLREMERFLVGRDVSDYIVQPLVTGDVITVDVVRNAADGAWAAVCRRELLRTLNGAGTSVRVFRNPELEGLCGRIAGWLGVNGCVNMEFIEDGQGQYHMLECNPRFSGGVEFSCMAGYDCVTEHLHCFEGKPVNTRAEITEMYIARKFEEYITGTGGAR</sequence>
<dbReference type="Gene3D" id="3.30.470.20">
    <property type="entry name" value="ATP-grasp fold, B domain"/>
    <property type="match status" value="1"/>
</dbReference>
<gene>
    <name evidence="3" type="ORF">SAMN05216313_14232</name>
</gene>
<organism evidence="3 4">
    <name type="scientific">Enterocloster lavalensis</name>
    <dbReference type="NCBI Taxonomy" id="460384"/>
    <lineage>
        <taxon>Bacteria</taxon>
        <taxon>Bacillati</taxon>
        <taxon>Bacillota</taxon>
        <taxon>Clostridia</taxon>
        <taxon>Lachnospirales</taxon>
        <taxon>Lachnospiraceae</taxon>
        <taxon>Enterocloster</taxon>
    </lineage>
</organism>
<dbReference type="RefSeq" id="WP_092370802.1">
    <property type="nucleotide sequence ID" value="NZ_DAINWJ010000043.1"/>
</dbReference>
<dbReference type="Pfam" id="PF21360">
    <property type="entry name" value="PylC-like_N"/>
    <property type="match status" value="1"/>
</dbReference>
<evidence type="ECO:0000256" key="1">
    <source>
        <dbReference type="PROSITE-ProRule" id="PRU00409"/>
    </source>
</evidence>
<dbReference type="Gene3D" id="3.40.50.20">
    <property type="match status" value="1"/>
</dbReference>
<name>A0A1I0K1Q7_9FIRM</name>
<dbReference type="GO" id="GO:0005524">
    <property type="term" value="F:ATP binding"/>
    <property type="evidence" value="ECO:0007669"/>
    <property type="project" value="UniProtKB-UniRule"/>
</dbReference>
<protein>
    <submittedName>
        <fullName evidence="3">Carbamoyl-phosphate synthase large subunit</fullName>
    </submittedName>
</protein>
<dbReference type="GO" id="GO:0046872">
    <property type="term" value="F:metal ion binding"/>
    <property type="evidence" value="ECO:0007669"/>
    <property type="project" value="InterPro"/>
</dbReference>
<dbReference type="Proteomes" id="UP000198508">
    <property type="component" value="Unassembled WGS sequence"/>
</dbReference>
<dbReference type="AlphaFoldDB" id="A0A1I0K1Q7"/>
<keyword evidence="4" id="KW-1185">Reference proteome</keyword>
<keyword evidence="1" id="KW-0067">ATP-binding</keyword>
<dbReference type="SUPFAM" id="SSF56059">
    <property type="entry name" value="Glutathione synthetase ATP-binding domain-like"/>
    <property type="match status" value="1"/>
</dbReference>
<dbReference type="Pfam" id="PF15632">
    <property type="entry name" value="ATPgrasp_Ter"/>
    <property type="match status" value="1"/>
</dbReference>
<proteinExistence type="predicted"/>
<accession>A0A1I0K1Q7</accession>
<evidence type="ECO:0000313" key="3">
    <source>
        <dbReference type="EMBL" id="SEU17413.1"/>
    </source>
</evidence>
<dbReference type="PROSITE" id="PS50975">
    <property type="entry name" value="ATP_GRASP"/>
    <property type="match status" value="1"/>
</dbReference>
<reference evidence="4" key="1">
    <citation type="submission" date="2016-10" db="EMBL/GenBank/DDBJ databases">
        <authorList>
            <person name="Varghese N."/>
            <person name="Submissions S."/>
        </authorList>
    </citation>
    <scope>NUCLEOTIDE SEQUENCE [LARGE SCALE GENOMIC DNA]</scope>
    <source>
        <strain evidence="4">NLAE-zl-G277</strain>
    </source>
</reference>
<feature type="domain" description="ATP-grasp" evidence="2">
    <location>
        <begin position="121"/>
        <end position="294"/>
    </location>
</feature>